<dbReference type="RefSeq" id="WP_148919180.1">
    <property type="nucleotide sequence ID" value="NZ_VTAV01000005.1"/>
</dbReference>
<keyword evidence="2" id="KW-1185">Reference proteome</keyword>
<evidence type="ECO:0008006" key="3">
    <source>
        <dbReference type="Google" id="ProtNLM"/>
    </source>
</evidence>
<evidence type="ECO:0000313" key="1">
    <source>
        <dbReference type="EMBL" id="TYR36329.1"/>
    </source>
</evidence>
<comment type="caution">
    <text evidence="1">The sequence shown here is derived from an EMBL/GenBank/DDBJ whole genome shotgun (WGS) entry which is preliminary data.</text>
</comment>
<dbReference type="EMBL" id="VTAV01000005">
    <property type="protein sequence ID" value="TYR36329.1"/>
    <property type="molecule type" value="Genomic_DNA"/>
</dbReference>
<proteinExistence type="predicted"/>
<protein>
    <recommendedName>
        <fullName evidence="3">Transposase/invertase (TIGR01784 family)</fullName>
    </recommendedName>
</protein>
<evidence type="ECO:0000313" key="2">
    <source>
        <dbReference type="Proteomes" id="UP000322362"/>
    </source>
</evidence>
<sequence>MLPIFIMTNKKRSKPPKQNDELLKGAFEENFPDFLRFLYPNADNLFDFSKNIQFMDKELLAIVPDRDRKKGKRVADLLAKVFLKDGTEKHIMLNTEIEGGNDVKFAERIYQYNYRIRDRYSISVATIAVYTGSHNQPKPSEYIDVILDTSVHFRYRAYHIFDHSEEELLAMDNIFAFLVVACQKALLEGKIPDEELGEDRLTIAKTLLRHDYDHDRIKNFLIFLKNFLYINDAEINRIFDEQIIQLSGGTIDMGVIEVVKKQERQEGLREGLQKGRLEERAKTAKLLREERAKAEAEKLESALNFKKMGVPVKDIAKGLGLTVEQVEKLK</sequence>
<accession>A0A5D4H8U4</accession>
<dbReference type="AlphaFoldDB" id="A0A5D4H8U4"/>
<reference evidence="1 2" key="1">
    <citation type="submission" date="2019-08" db="EMBL/GenBank/DDBJ databases">
        <title>Phlebobacter frassis gen. nov. sp. nov., a new member of family Sphingobacteriaceae isolated from sand fly rearing media.</title>
        <authorList>
            <person name="Kakumanu M.L."/>
            <person name="Marayati B.F."/>
            <person name="Wada-Katsumata A."/>
            <person name="Wasserberg G."/>
            <person name="Schal C."/>
            <person name="Apperson C.S."/>
            <person name="Ponnusamy L."/>
        </authorList>
    </citation>
    <scope>NUCLEOTIDE SEQUENCE [LARGE SCALE GENOMIC DNA]</scope>
    <source>
        <strain evidence="1 2">SSI9</strain>
    </source>
</reference>
<organism evidence="1 2">
    <name type="scientific">Sphingobacterium phlebotomi</name>
    <dbReference type="NCBI Taxonomy" id="2605433"/>
    <lineage>
        <taxon>Bacteria</taxon>
        <taxon>Pseudomonadati</taxon>
        <taxon>Bacteroidota</taxon>
        <taxon>Sphingobacteriia</taxon>
        <taxon>Sphingobacteriales</taxon>
        <taxon>Sphingobacteriaceae</taxon>
        <taxon>Sphingobacterium</taxon>
    </lineage>
</organism>
<name>A0A5D4H8U4_9SPHI</name>
<dbReference type="Proteomes" id="UP000322362">
    <property type="component" value="Unassembled WGS sequence"/>
</dbReference>
<gene>
    <name evidence="1" type="ORF">FXV77_10500</name>
</gene>